<sequence>MKREFSFDCTSCGESYLMTAGSIPCLLVESDALETMEHKVQKEAVKELASDNTRKTRFIFKITVPDSFALFYL</sequence>
<reference evidence="1" key="1">
    <citation type="submission" date="2022-11" db="EMBL/GenBank/DDBJ databases">
        <authorList>
            <person name="Vasilchenko N.G."/>
            <person name="Prazdnova E.V."/>
            <person name="Gorovtsov A.V."/>
            <person name="Chistyakov V.A."/>
            <person name="Pak M.L."/>
        </authorList>
    </citation>
    <scope>NUCLEOTIDE SEQUENCE</scope>
    <source>
        <strain evidence="1">R 4.5</strain>
    </source>
</reference>
<evidence type="ECO:0000313" key="1">
    <source>
        <dbReference type="EMBL" id="URJ51842.1"/>
    </source>
</evidence>
<organism evidence="1 2">
    <name type="scientific">Paenibacillus polymyxa</name>
    <name type="common">Bacillus polymyxa</name>
    <dbReference type="NCBI Taxonomy" id="1406"/>
    <lineage>
        <taxon>Bacteria</taxon>
        <taxon>Bacillati</taxon>
        <taxon>Bacillota</taxon>
        <taxon>Bacilli</taxon>
        <taxon>Bacillales</taxon>
        <taxon>Paenibacillaceae</taxon>
        <taxon>Paenibacillus</taxon>
    </lineage>
</organism>
<evidence type="ECO:0000313" key="2">
    <source>
        <dbReference type="Proteomes" id="UP001055784"/>
    </source>
</evidence>
<dbReference type="AlphaFoldDB" id="A0AAE9IGI8"/>
<name>A0AAE9IGI8_PAEPO</name>
<dbReference type="Proteomes" id="UP001055784">
    <property type="component" value="Chromosome"/>
</dbReference>
<protein>
    <submittedName>
        <fullName evidence="1">Uncharacterized protein</fullName>
    </submittedName>
</protein>
<dbReference type="EMBL" id="CP097770">
    <property type="protein sequence ID" value="URJ51842.1"/>
    <property type="molecule type" value="Genomic_DNA"/>
</dbReference>
<dbReference type="RefSeq" id="WP_235309777.1">
    <property type="nucleotide sequence ID" value="NZ_CP097770.1"/>
</dbReference>
<proteinExistence type="predicted"/>
<gene>
    <name evidence="1" type="ORF">MF626_001291</name>
</gene>
<accession>A0AAE9IGI8</accession>